<accession>A0ABR2VUG1</accession>
<feature type="region of interest" description="Disordered" evidence="1">
    <location>
        <begin position="155"/>
        <end position="198"/>
    </location>
</feature>
<keyword evidence="3" id="KW-1185">Reference proteome</keyword>
<dbReference type="EMBL" id="JASJQH010007697">
    <property type="protein sequence ID" value="KAK9702768.1"/>
    <property type="molecule type" value="Genomic_DNA"/>
</dbReference>
<reference evidence="2 3" key="1">
    <citation type="submission" date="2023-04" db="EMBL/GenBank/DDBJ databases">
        <title>Genome of Basidiobolus ranarum AG-B5.</title>
        <authorList>
            <person name="Stajich J.E."/>
            <person name="Carter-House D."/>
            <person name="Gryganskyi A."/>
        </authorList>
    </citation>
    <scope>NUCLEOTIDE SEQUENCE [LARGE SCALE GENOMIC DNA]</scope>
    <source>
        <strain evidence="2 3">AG-B5</strain>
    </source>
</reference>
<proteinExistence type="predicted"/>
<evidence type="ECO:0000256" key="1">
    <source>
        <dbReference type="SAM" id="MobiDB-lite"/>
    </source>
</evidence>
<sequence>MSIQCYSGLASEIHLYAPTLRARIKVSERISVQHSLHLFSVINIYFKMRFYSITLVVLLSCSYDVFAQSASTAPSSSLASTNASPVTSATVSESALPQASPSASVSSGLPETSSLNVSASPSALSTPSISSIAVTSALSTPSVASSAITSIVTSAPSSSLPATGVTSPSAAGTPVRSNGPSPYNSSNAISQAEVNLGA</sequence>
<dbReference type="Proteomes" id="UP001479436">
    <property type="component" value="Unassembled WGS sequence"/>
</dbReference>
<feature type="non-terminal residue" evidence="2">
    <location>
        <position position="198"/>
    </location>
</feature>
<evidence type="ECO:0000313" key="2">
    <source>
        <dbReference type="EMBL" id="KAK9702768.1"/>
    </source>
</evidence>
<comment type="caution">
    <text evidence="2">The sequence shown here is derived from an EMBL/GenBank/DDBJ whole genome shotgun (WGS) entry which is preliminary data.</text>
</comment>
<evidence type="ECO:0000313" key="3">
    <source>
        <dbReference type="Proteomes" id="UP001479436"/>
    </source>
</evidence>
<organism evidence="2 3">
    <name type="scientific">Basidiobolus ranarum</name>
    <dbReference type="NCBI Taxonomy" id="34480"/>
    <lineage>
        <taxon>Eukaryota</taxon>
        <taxon>Fungi</taxon>
        <taxon>Fungi incertae sedis</taxon>
        <taxon>Zoopagomycota</taxon>
        <taxon>Entomophthoromycotina</taxon>
        <taxon>Basidiobolomycetes</taxon>
        <taxon>Basidiobolales</taxon>
        <taxon>Basidiobolaceae</taxon>
        <taxon>Basidiobolus</taxon>
    </lineage>
</organism>
<protein>
    <submittedName>
        <fullName evidence="2">Uncharacterized protein</fullName>
    </submittedName>
</protein>
<name>A0ABR2VUG1_9FUNG</name>
<gene>
    <name evidence="2" type="ORF">K7432_011076</name>
</gene>
<feature type="compositionally biased region" description="Polar residues" evidence="1">
    <location>
        <begin position="160"/>
        <end position="198"/>
    </location>
</feature>